<evidence type="ECO:0000313" key="3">
    <source>
        <dbReference type="EMBL" id="KAG2848286.1"/>
    </source>
</evidence>
<organism evidence="5 8">
    <name type="scientific">Phytophthora cactorum</name>
    <dbReference type="NCBI Taxonomy" id="29920"/>
    <lineage>
        <taxon>Eukaryota</taxon>
        <taxon>Sar</taxon>
        <taxon>Stramenopiles</taxon>
        <taxon>Oomycota</taxon>
        <taxon>Peronosporomycetes</taxon>
        <taxon>Peronosporales</taxon>
        <taxon>Peronosporaceae</taxon>
        <taxon>Phytophthora</taxon>
    </lineage>
</organism>
<feature type="domain" description="Transposase IS30-like HTH" evidence="2">
    <location>
        <begin position="22"/>
        <end position="59"/>
    </location>
</feature>
<feature type="compositionally biased region" description="Basic residues" evidence="1">
    <location>
        <begin position="1"/>
        <end position="21"/>
    </location>
</feature>
<dbReference type="EMBL" id="RCMV01000791">
    <property type="protein sequence ID" value="KAG3212866.1"/>
    <property type="molecule type" value="Genomic_DNA"/>
</dbReference>
<dbReference type="Pfam" id="PF13936">
    <property type="entry name" value="HTH_38"/>
    <property type="match status" value="1"/>
</dbReference>
<accession>A0A8T1C5Q5</accession>
<dbReference type="Proteomes" id="UP000774804">
    <property type="component" value="Unassembled WGS sequence"/>
</dbReference>
<evidence type="ECO:0000313" key="8">
    <source>
        <dbReference type="Proteomes" id="UP000736787"/>
    </source>
</evidence>
<evidence type="ECO:0000256" key="1">
    <source>
        <dbReference type="SAM" id="MobiDB-lite"/>
    </source>
</evidence>
<dbReference type="InterPro" id="IPR025246">
    <property type="entry name" value="IS30-like_HTH"/>
</dbReference>
<gene>
    <name evidence="3" type="ORF">PC113_g17620</name>
    <name evidence="4" type="ORF">PC115_g17124</name>
    <name evidence="5" type="ORF">PC117_g18643</name>
    <name evidence="6" type="ORF">PC118_g17191</name>
    <name evidence="7" type="ORF">PC129_g16182</name>
</gene>
<dbReference type="Proteomes" id="UP000760860">
    <property type="component" value="Unassembled WGS sequence"/>
</dbReference>
<evidence type="ECO:0000259" key="2">
    <source>
        <dbReference type="Pfam" id="PF13936"/>
    </source>
</evidence>
<evidence type="ECO:0000313" key="5">
    <source>
        <dbReference type="EMBL" id="KAG2913186.1"/>
    </source>
</evidence>
<evidence type="ECO:0000313" key="4">
    <source>
        <dbReference type="EMBL" id="KAG2897600.1"/>
    </source>
</evidence>
<sequence>MPRTKKPPPIKKKPPAAKLKPHLTDRERGRIEGLHEVGVSARDIALVTERSRDTVARVLPSRPEHQDAQALRQLSISTRTIQCTLARVDWLVYTKMVNTLPLKPEDMLARQAWASATLVRKDAGAV</sequence>
<feature type="region of interest" description="Disordered" evidence="1">
    <location>
        <begin position="1"/>
        <end position="26"/>
    </location>
</feature>
<dbReference type="EMBL" id="RCMG01000771">
    <property type="protein sequence ID" value="KAG2848286.1"/>
    <property type="molecule type" value="Genomic_DNA"/>
</dbReference>
<evidence type="ECO:0000313" key="7">
    <source>
        <dbReference type="EMBL" id="KAG3212866.1"/>
    </source>
</evidence>
<proteinExistence type="predicted"/>
<dbReference type="EMBL" id="RCMI01000791">
    <property type="protein sequence ID" value="KAG2897600.1"/>
    <property type="molecule type" value="Genomic_DNA"/>
</dbReference>
<dbReference type="Proteomes" id="UP000736787">
    <property type="component" value="Unassembled WGS sequence"/>
</dbReference>
<name>A0A8T1C5Q5_9STRA</name>
<protein>
    <recommendedName>
        <fullName evidence="2">Transposase IS30-like HTH domain-containing protein</fullName>
    </recommendedName>
</protein>
<reference evidence="5" key="1">
    <citation type="submission" date="2018-10" db="EMBL/GenBank/DDBJ databases">
        <title>Effector identification in a new, highly contiguous assembly of the strawberry crown rot pathogen Phytophthora cactorum.</title>
        <authorList>
            <person name="Armitage A.D."/>
            <person name="Nellist C.F."/>
            <person name="Bates H."/>
            <person name="Vickerstaff R.J."/>
            <person name="Harrison R.J."/>
        </authorList>
    </citation>
    <scope>NUCLEOTIDE SEQUENCE</scope>
    <source>
        <strain evidence="3">15-7</strain>
        <strain evidence="4">4032</strain>
        <strain evidence="5">4040</strain>
        <strain evidence="6">P415</strain>
        <strain evidence="7">P421</strain>
    </source>
</reference>
<evidence type="ECO:0000313" key="6">
    <source>
        <dbReference type="EMBL" id="KAG2969879.1"/>
    </source>
</evidence>
<dbReference type="AlphaFoldDB" id="A0A8T1C5Q5"/>
<dbReference type="Proteomes" id="UP000697107">
    <property type="component" value="Unassembled WGS sequence"/>
</dbReference>
<dbReference type="EMBL" id="RCMK01000763">
    <property type="protein sequence ID" value="KAG2913186.1"/>
    <property type="molecule type" value="Genomic_DNA"/>
</dbReference>
<comment type="caution">
    <text evidence="5">The sequence shown here is derived from an EMBL/GenBank/DDBJ whole genome shotgun (WGS) entry which is preliminary data.</text>
</comment>
<dbReference type="EMBL" id="RCML01000761">
    <property type="protein sequence ID" value="KAG2969879.1"/>
    <property type="molecule type" value="Genomic_DNA"/>
</dbReference>
<dbReference type="Proteomes" id="UP000735874">
    <property type="component" value="Unassembled WGS sequence"/>
</dbReference>
<dbReference type="Gene3D" id="1.10.10.60">
    <property type="entry name" value="Homeodomain-like"/>
    <property type="match status" value="1"/>
</dbReference>